<dbReference type="EMBL" id="HM114315">
    <property type="protein sequence ID" value="ADJ19417.1"/>
    <property type="molecule type" value="Genomic_DNA"/>
</dbReference>
<name>D9I636_9CAUD</name>
<dbReference type="RefSeq" id="YP_004300683.1">
    <property type="nucleotide sequence ID" value="NC_015250.1"/>
</dbReference>
<proteinExistence type="predicted"/>
<organism evidence="1 2">
    <name type="scientific">Acinetobacter phage 133</name>
    <dbReference type="NCBI Taxonomy" id="2919552"/>
    <lineage>
        <taxon>Viruses</taxon>
        <taxon>Duplodnaviria</taxon>
        <taxon>Heunggongvirae</taxon>
        <taxon>Uroviricota</taxon>
        <taxon>Caudoviricetes</taxon>
        <taxon>Pantevenvirales</taxon>
        <taxon>Straboviridae</taxon>
        <taxon>Tevenvirinae</taxon>
        <taxon>Centumtrigintavirus</taxon>
        <taxon>Centumtrigintavirus cv133</taxon>
        <taxon>Acinetobacter virus 133</taxon>
    </lineage>
</organism>
<protein>
    <submittedName>
        <fullName evidence="1">Uncharacterized protein</fullName>
    </submittedName>
</protein>
<evidence type="ECO:0000313" key="1">
    <source>
        <dbReference type="EMBL" id="ADJ19417.1"/>
    </source>
</evidence>
<gene>
    <name evidence="1" type="ORF">Acj133p102</name>
</gene>
<reference evidence="1 2" key="1">
    <citation type="journal article" date="2010" name="Virol. J.">
        <title>Genomes of the T4-related bacteriophages as windows on microbial genome evolution.</title>
        <authorList>
            <person name="Petrov V.M."/>
            <person name="Ratnayaka S."/>
            <person name="Nolan J.M."/>
            <person name="Miller E.S."/>
            <person name="Karam J.D."/>
        </authorList>
    </citation>
    <scope>NUCLEOTIDE SEQUENCE [LARGE SCALE GENOMIC DNA]</scope>
    <source>
        <strain evidence="1">Acj133</strain>
    </source>
</reference>
<accession>D9I636</accession>
<keyword evidence="2" id="KW-1185">Reference proteome</keyword>
<sequence length="86" mass="9422">MSDIIEVGDKIVPNELYQVHNPEIAARFGIKVGHSYEVVESGTLMGLTGAVVVKDPDGNELDVAEATDLDLWCIFMDTDFIRVIKG</sequence>
<dbReference type="GeneID" id="10323089"/>
<dbReference type="Proteomes" id="UP000000330">
    <property type="component" value="Segment"/>
</dbReference>
<dbReference type="KEGG" id="vg:10323089"/>
<evidence type="ECO:0000313" key="2">
    <source>
        <dbReference type="Proteomes" id="UP000000330"/>
    </source>
</evidence>